<dbReference type="EMBL" id="CP013020">
    <property type="protein sequence ID" value="ALK82648.1"/>
    <property type="molecule type" value="Genomic_DNA"/>
</dbReference>
<evidence type="ECO:0000256" key="1">
    <source>
        <dbReference type="SAM" id="MobiDB-lite"/>
    </source>
</evidence>
<evidence type="ECO:0000313" key="5">
    <source>
        <dbReference type="Proteomes" id="UP000061587"/>
    </source>
</evidence>
<reference evidence="5" key="1">
    <citation type="submission" date="2015-10" db="EMBL/GenBank/DDBJ databases">
        <title>Extensive mobilome-driven genome diversification in gut-associated Bacteroides vulgatus mpk.</title>
        <authorList>
            <person name="Beier S."/>
            <person name="Lange A."/>
            <person name="Huson D.H."/>
            <person name="Frick J.-S."/>
            <person name="Autenrieth I.B."/>
        </authorList>
    </citation>
    <scope>NUCLEOTIDE SEQUENCE [LARGE SCALE GENOMIC DNA]</scope>
    <source>
        <strain evidence="5">mpk</strain>
    </source>
</reference>
<feature type="compositionally biased region" description="Basic and acidic residues" evidence="1">
    <location>
        <begin position="72"/>
        <end position="84"/>
    </location>
</feature>
<sequence length="190" mass="21040">MKRTILKNVGIGLCFLLSTGTVCAQNYPGKVKNAQGIEVTYQSNYKGKARPGHLLMTVSGDRVSLTNVWPEQNDRPNPRPEDKTPVTGSYIDYTTRQAYRRAELPNGQVISAVTPFEFGKGFTQTGEGKHLGMNCKILRTSINSNTIEVWYTNDIPFRGTPQANVGVPDGLVLRVVRNGDMIQEATHITR</sequence>
<proteinExistence type="predicted"/>
<evidence type="ECO:0000313" key="3">
    <source>
        <dbReference type="EMBL" id="ALK82648.1"/>
    </source>
</evidence>
<keyword evidence="2" id="KW-0732">Signal</keyword>
<dbReference type="Pfam" id="PF22252">
    <property type="entry name" value="PNGase_F-II_N"/>
    <property type="match status" value="1"/>
</dbReference>
<evidence type="ECO:0000256" key="2">
    <source>
        <dbReference type="SAM" id="SignalP"/>
    </source>
</evidence>
<feature type="signal peptide" evidence="2">
    <location>
        <begin position="1"/>
        <end position="24"/>
    </location>
</feature>
<reference evidence="3 5" key="2">
    <citation type="journal article" date="2016" name="Genome Biol. Evol.">
        <title>Extensive mobilome-driven genome diversification in mouse gut-associated Bacteroides vulgatus mpk.</title>
        <authorList>
            <person name="Lange A."/>
            <person name="Beier S."/>
            <person name="Steimle A."/>
            <person name="Autenrieth I.B."/>
            <person name="Huson D.H."/>
            <person name="Frick J.S."/>
        </authorList>
    </citation>
    <scope>NUCLEOTIDE SEQUENCE [LARGE SCALE GENOMIC DNA]</scope>
    <source>
        <strain evidence="5">mpk</strain>
        <strain evidence="3">Mpk</strain>
    </source>
</reference>
<organism evidence="3 5">
    <name type="scientific">Phocaeicola vulgatus</name>
    <name type="common">Bacteroides vulgatus</name>
    <dbReference type="NCBI Taxonomy" id="821"/>
    <lineage>
        <taxon>Bacteria</taxon>
        <taxon>Pseudomonadati</taxon>
        <taxon>Bacteroidota</taxon>
        <taxon>Bacteroidia</taxon>
        <taxon>Bacteroidales</taxon>
        <taxon>Bacteroidaceae</taxon>
        <taxon>Phocaeicola</taxon>
    </lineage>
</organism>
<dbReference type="PATRIC" id="fig|821.40.peg.13"/>
<feature type="chain" id="PRO_5007780260" description="GLPGLI family protein" evidence="2">
    <location>
        <begin position="25"/>
        <end position="190"/>
    </location>
</feature>
<dbReference type="AlphaFoldDB" id="A0A0P0M0M1"/>
<gene>
    <name evidence="3" type="ORF">BvMPK_0006</name>
    <name evidence="4" type="ORF">BvMPK_4318</name>
</gene>
<dbReference type="Proteomes" id="UP000061587">
    <property type="component" value="Chromosome"/>
</dbReference>
<dbReference type="EMBL" id="CP013020">
    <property type="protein sequence ID" value="ALK86860.1"/>
    <property type="molecule type" value="Genomic_DNA"/>
</dbReference>
<feature type="region of interest" description="Disordered" evidence="1">
    <location>
        <begin position="68"/>
        <end position="88"/>
    </location>
</feature>
<evidence type="ECO:0008006" key="6">
    <source>
        <dbReference type="Google" id="ProtNLM"/>
    </source>
</evidence>
<protein>
    <recommendedName>
        <fullName evidence="6">GLPGLI family protein</fullName>
    </recommendedName>
</protein>
<accession>A0A0P0M0M1</accession>
<evidence type="ECO:0000313" key="4">
    <source>
        <dbReference type="EMBL" id="ALK86860.1"/>
    </source>
</evidence>
<name>A0A0P0M0M1_PHOVU</name>